<dbReference type="InterPro" id="IPR050490">
    <property type="entry name" value="Bact_solute-bd_prot1"/>
</dbReference>
<name>A0ABS5Z3B7_9ACTN</name>
<organism evidence="2 3">
    <name type="scientific">Paractinoplanes bogorensis</name>
    <dbReference type="NCBI Taxonomy" id="1610840"/>
    <lineage>
        <taxon>Bacteria</taxon>
        <taxon>Bacillati</taxon>
        <taxon>Actinomycetota</taxon>
        <taxon>Actinomycetes</taxon>
        <taxon>Micromonosporales</taxon>
        <taxon>Micromonosporaceae</taxon>
        <taxon>Paractinoplanes</taxon>
    </lineage>
</organism>
<sequence>MRRLRSVFAAVTAVLTVAAAGACAGPTDDTAGAGGKVTLTYWDFIDPSQDNARSKALKENIDAFQVDNPDIAVKLEVVSYGDMLSRLPQASAAGQGPDIVKMYTPNVPQLVDAKVYQPLPDAYKEVTDWLRPIDQLVDGDGKQVAVPYEYRTCSLVYNKKLLAAAGANSAPKTWDEVVQVAGKVAKNGSIGFGTGFSEADNSAIMAELFDCFMSELKVPVEDPAAAFASPGAQEYAQFFADLKAAGGLSKSVVADQYSTVTDGLSNGRVAMAVIGTHRIQSVQKVNPDVDWAPLPAAKNGSNTSATFGWTLGVGSSSKNADAAWKFINYMTGPVAQTRMASGGEVPARAATYDDPFFKTDAAKAVLAIREYVEKDSEPHAYPQNWLKVAGGLSSAGQQLYLKGATADQMVQTAKAAATS</sequence>
<evidence type="ECO:0000313" key="3">
    <source>
        <dbReference type="Proteomes" id="UP001519654"/>
    </source>
</evidence>
<reference evidence="2 3" key="1">
    <citation type="submission" date="2021-06" db="EMBL/GenBank/DDBJ databases">
        <title>Actinoplanes lichenicola sp. nov., and Actinoplanes ovalisporus sp. nov., isolated from lichen in Thailand.</title>
        <authorList>
            <person name="Saeng-In P."/>
            <person name="Kanchanasin P."/>
            <person name="Yuki M."/>
            <person name="Kudo T."/>
            <person name="Ohkuma M."/>
            <person name="Phongsopitanun W."/>
            <person name="Tanasupawat S."/>
        </authorList>
    </citation>
    <scope>NUCLEOTIDE SEQUENCE [LARGE SCALE GENOMIC DNA]</scope>
    <source>
        <strain evidence="2 3">NBRC 110975</strain>
    </source>
</reference>
<evidence type="ECO:0000256" key="1">
    <source>
        <dbReference type="SAM" id="SignalP"/>
    </source>
</evidence>
<dbReference type="PRINTS" id="PR00181">
    <property type="entry name" value="MALTOSEBP"/>
</dbReference>
<dbReference type="EMBL" id="JAHKKG010000018">
    <property type="protein sequence ID" value="MBU2670194.1"/>
    <property type="molecule type" value="Genomic_DNA"/>
</dbReference>
<dbReference type="InterPro" id="IPR006059">
    <property type="entry name" value="SBP"/>
</dbReference>
<dbReference type="CDD" id="cd13585">
    <property type="entry name" value="PBP2_TMBP_like"/>
    <property type="match status" value="1"/>
</dbReference>
<dbReference type="Proteomes" id="UP001519654">
    <property type="component" value="Unassembled WGS sequence"/>
</dbReference>
<dbReference type="SUPFAM" id="SSF53850">
    <property type="entry name" value="Periplasmic binding protein-like II"/>
    <property type="match status" value="1"/>
</dbReference>
<dbReference type="InterPro" id="IPR006060">
    <property type="entry name" value="Maltose/Cyclodextrin-bd"/>
</dbReference>
<dbReference type="PANTHER" id="PTHR43649">
    <property type="entry name" value="ARABINOSE-BINDING PROTEIN-RELATED"/>
    <property type="match status" value="1"/>
</dbReference>
<keyword evidence="3" id="KW-1185">Reference proteome</keyword>
<evidence type="ECO:0000313" key="2">
    <source>
        <dbReference type="EMBL" id="MBU2670194.1"/>
    </source>
</evidence>
<gene>
    <name evidence="2" type="ORF">KOI35_42510</name>
</gene>
<accession>A0ABS5Z3B7</accession>
<protein>
    <submittedName>
        <fullName evidence="2">Sugar ABC transporter substrate-binding protein</fullName>
    </submittedName>
</protein>
<dbReference type="PANTHER" id="PTHR43649:SF12">
    <property type="entry name" value="DIACETYLCHITOBIOSE BINDING PROTEIN DASA"/>
    <property type="match status" value="1"/>
</dbReference>
<keyword evidence="1" id="KW-0732">Signal</keyword>
<dbReference type="Gene3D" id="3.40.190.10">
    <property type="entry name" value="Periplasmic binding protein-like II"/>
    <property type="match status" value="1"/>
</dbReference>
<comment type="caution">
    <text evidence="2">The sequence shown here is derived from an EMBL/GenBank/DDBJ whole genome shotgun (WGS) entry which is preliminary data.</text>
</comment>
<proteinExistence type="predicted"/>
<dbReference type="Pfam" id="PF13416">
    <property type="entry name" value="SBP_bac_8"/>
    <property type="match status" value="1"/>
</dbReference>
<dbReference type="RefSeq" id="WP_215795418.1">
    <property type="nucleotide sequence ID" value="NZ_JAHKKG010000018.1"/>
</dbReference>
<feature type="signal peptide" evidence="1">
    <location>
        <begin position="1"/>
        <end position="24"/>
    </location>
</feature>
<dbReference type="PROSITE" id="PS51257">
    <property type="entry name" value="PROKAR_LIPOPROTEIN"/>
    <property type="match status" value="1"/>
</dbReference>
<feature type="chain" id="PRO_5046937516" evidence="1">
    <location>
        <begin position="25"/>
        <end position="419"/>
    </location>
</feature>